<feature type="binding site" evidence="8">
    <location>
        <position position="102"/>
    </location>
    <ligand>
        <name>shikimate</name>
        <dbReference type="ChEBI" id="CHEBI:36208"/>
    </ligand>
</feature>
<comment type="caution">
    <text evidence="12">The sequence shown here is derived from an EMBL/GenBank/DDBJ whole genome shotgun (WGS) entry which is preliminary data.</text>
</comment>
<reference evidence="12" key="1">
    <citation type="journal article" date="2020" name="mSystems">
        <title>Genome- and Community-Level Interaction Insights into Carbon Utilization and Element Cycling Functions of Hydrothermarchaeota in Hydrothermal Sediment.</title>
        <authorList>
            <person name="Zhou Z."/>
            <person name="Liu Y."/>
            <person name="Xu W."/>
            <person name="Pan J."/>
            <person name="Luo Z.H."/>
            <person name="Li M."/>
        </authorList>
    </citation>
    <scope>NUCLEOTIDE SEQUENCE [LARGE SCALE GENOMIC DNA]</scope>
    <source>
        <strain evidence="12">SpSt-222</strain>
    </source>
</reference>
<dbReference type="EC" id="1.1.1.25" evidence="2 8"/>
<comment type="catalytic activity">
    <reaction evidence="7 8">
        <text>shikimate + NADP(+) = 3-dehydroshikimate + NADPH + H(+)</text>
        <dbReference type="Rhea" id="RHEA:17737"/>
        <dbReference type="ChEBI" id="CHEBI:15378"/>
        <dbReference type="ChEBI" id="CHEBI:16630"/>
        <dbReference type="ChEBI" id="CHEBI:36208"/>
        <dbReference type="ChEBI" id="CHEBI:57783"/>
        <dbReference type="ChEBI" id="CHEBI:58349"/>
        <dbReference type="EC" id="1.1.1.25"/>
    </reaction>
</comment>
<dbReference type="PANTHER" id="PTHR21089:SF1">
    <property type="entry name" value="BIFUNCTIONAL 3-DEHYDROQUINATE DEHYDRATASE_SHIKIMATE DEHYDROGENASE, CHLOROPLASTIC"/>
    <property type="match status" value="1"/>
</dbReference>
<dbReference type="GO" id="GO:0009073">
    <property type="term" value="P:aromatic amino acid family biosynthetic process"/>
    <property type="evidence" value="ECO:0007669"/>
    <property type="project" value="UniProtKB-KW"/>
</dbReference>
<feature type="binding site" evidence="8">
    <location>
        <position position="62"/>
    </location>
    <ligand>
        <name>shikimate</name>
        <dbReference type="ChEBI" id="CHEBI:36208"/>
    </ligand>
</feature>
<dbReference type="EMBL" id="DSJL01000011">
    <property type="protein sequence ID" value="HEF66219.1"/>
    <property type="molecule type" value="Genomic_DNA"/>
</dbReference>
<evidence type="ECO:0000256" key="5">
    <source>
        <dbReference type="ARBA" id="ARBA00023002"/>
    </source>
</evidence>
<feature type="domain" description="Shikimate dehydrogenase substrate binding N-terminal" evidence="10">
    <location>
        <begin position="7"/>
        <end position="89"/>
    </location>
</feature>
<feature type="binding site" evidence="8">
    <location>
        <begin position="15"/>
        <end position="17"/>
    </location>
    <ligand>
        <name>shikimate</name>
        <dbReference type="ChEBI" id="CHEBI:36208"/>
    </ligand>
</feature>
<evidence type="ECO:0000313" key="12">
    <source>
        <dbReference type="EMBL" id="HEF66219.1"/>
    </source>
</evidence>
<dbReference type="InterPro" id="IPR036291">
    <property type="entry name" value="NAD(P)-bd_dom_sf"/>
</dbReference>
<dbReference type="Gene3D" id="3.40.50.10860">
    <property type="entry name" value="Leucine Dehydrogenase, chain A, domain 1"/>
    <property type="match status" value="1"/>
</dbReference>
<feature type="binding site" evidence="8">
    <location>
        <position position="238"/>
    </location>
    <ligand>
        <name>NADP(+)</name>
        <dbReference type="ChEBI" id="CHEBI:58349"/>
    </ligand>
</feature>
<dbReference type="CDD" id="cd01065">
    <property type="entry name" value="NAD_bind_Shikimate_DH"/>
    <property type="match status" value="1"/>
</dbReference>
<feature type="domain" description="Quinate/shikimate 5-dehydrogenase/glutamyl-tRNA reductase" evidence="9">
    <location>
        <begin position="117"/>
        <end position="190"/>
    </location>
</feature>
<gene>
    <name evidence="8 12" type="primary">aroE</name>
    <name evidence="12" type="ORF">ENP47_11590</name>
</gene>
<dbReference type="GO" id="GO:0019632">
    <property type="term" value="P:shikimate metabolic process"/>
    <property type="evidence" value="ECO:0007669"/>
    <property type="project" value="InterPro"/>
</dbReference>
<name>A0A7C2B760_THERO</name>
<dbReference type="PANTHER" id="PTHR21089">
    <property type="entry name" value="SHIKIMATE DEHYDROGENASE"/>
    <property type="match status" value="1"/>
</dbReference>
<dbReference type="InterPro" id="IPR011342">
    <property type="entry name" value="Shikimate_DH"/>
</dbReference>
<feature type="binding site" evidence="8">
    <location>
        <position position="217"/>
    </location>
    <ligand>
        <name>NADP(+)</name>
        <dbReference type="ChEBI" id="CHEBI:58349"/>
    </ligand>
</feature>
<feature type="domain" description="SDH C-terminal" evidence="11">
    <location>
        <begin position="238"/>
        <end position="267"/>
    </location>
</feature>
<dbReference type="InterPro" id="IPR022893">
    <property type="entry name" value="Shikimate_DH_fam"/>
</dbReference>
<dbReference type="Pfam" id="PF08501">
    <property type="entry name" value="Shikimate_dh_N"/>
    <property type="match status" value="1"/>
</dbReference>
<dbReference type="Pfam" id="PF01488">
    <property type="entry name" value="Shikimate_DH"/>
    <property type="match status" value="1"/>
</dbReference>
<feature type="binding site" evidence="8">
    <location>
        <position position="219"/>
    </location>
    <ligand>
        <name>shikimate</name>
        <dbReference type="ChEBI" id="CHEBI:36208"/>
    </ligand>
</feature>
<keyword evidence="3 8" id="KW-0028">Amino-acid biosynthesis</keyword>
<proteinExistence type="inferred from homology"/>
<protein>
    <recommendedName>
        <fullName evidence="2 8">Shikimate dehydrogenase (NADP(+))</fullName>
        <shortName evidence="8">SDH</shortName>
        <ecNumber evidence="2 8">1.1.1.25</ecNumber>
    </recommendedName>
</protein>
<dbReference type="SUPFAM" id="SSF53223">
    <property type="entry name" value="Aminoacid dehydrogenase-like, N-terminal domain"/>
    <property type="match status" value="1"/>
</dbReference>
<dbReference type="SUPFAM" id="SSF51735">
    <property type="entry name" value="NAD(P)-binding Rossmann-fold domains"/>
    <property type="match status" value="1"/>
</dbReference>
<evidence type="ECO:0000256" key="1">
    <source>
        <dbReference type="ARBA" id="ARBA00004871"/>
    </source>
</evidence>
<feature type="binding site" evidence="8">
    <location>
        <begin position="126"/>
        <end position="130"/>
    </location>
    <ligand>
        <name>NADP(+)</name>
        <dbReference type="ChEBI" id="CHEBI:58349"/>
    </ligand>
</feature>
<keyword evidence="6 8" id="KW-0057">Aromatic amino acid biosynthesis</keyword>
<dbReference type="GO" id="GO:0008652">
    <property type="term" value="P:amino acid biosynthetic process"/>
    <property type="evidence" value="ECO:0007669"/>
    <property type="project" value="UniProtKB-KW"/>
</dbReference>
<comment type="pathway">
    <text evidence="1 8">Metabolic intermediate biosynthesis; chorismate biosynthesis; chorismate from D-erythrose 4-phosphate and phosphoenolpyruvate: step 4/7.</text>
</comment>
<sequence length="279" mass="29956">MMKRLGLIGYPVEHSLSPAFQQAALDALGIPAHYELWPTPPAELSTRIATLREPNVVGANVTVPHKEAVTRFVDSLAPRALRAGAVNTIVVRSTGLHGDNTDIPGFLFPLTRRGFPIGDLRVVLLGAGGAARAVVVAFADHRCRSLVIANRSLARAQALVAEFGLGRALPLGTELLPELATADLLVNATSVGWDGHSSPIPLEWLDVLPSHALVYDLTYRQTPLLAAAHARGLATLDGLEMLVAQGAESFRLWFQMDPPYELMLRAATDARARRFGTNG</sequence>
<feature type="binding site" evidence="8">
    <location>
        <position position="87"/>
    </location>
    <ligand>
        <name>shikimate</name>
        <dbReference type="ChEBI" id="CHEBI:36208"/>
    </ligand>
</feature>
<keyword evidence="4 8" id="KW-0521">NADP</keyword>
<dbReference type="InterPro" id="IPR013708">
    <property type="entry name" value="Shikimate_DH-bd_N"/>
</dbReference>
<comment type="subunit">
    <text evidence="8">Homodimer.</text>
</comment>
<comment type="caution">
    <text evidence="8">Lacks conserved residue(s) required for the propagation of feature annotation.</text>
</comment>
<evidence type="ECO:0000259" key="10">
    <source>
        <dbReference type="Pfam" id="PF08501"/>
    </source>
</evidence>
<dbReference type="Pfam" id="PF18317">
    <property type="entry name" value="SDH_C"/>
    <property type="match status" value="1"/>
</dbReference>
<dbReference type="HAMAP" id="MF_00222">
    <property type="entry name" value="Shikimate_DH_AroE"/>
    <property type="match status" value="1"/>
</dbReference>
<dbReference type="GO" id="GO:0050661">
    <property type="term" value="F:NADP binding"/>
    <property type="evidence" value="ECO:0007669"/>
    <property type="project" value="InterPro"/>
</dbReference>
<dbReference type="InterPro" id="IPR046346">
    <property type="entry name" value="Aminoacid_DH-like_N_sf"/>
</dbReference>
<organism evidence="12">
    <name type="scientific">Thermomicrobium roseum</name>
    <dbReference type="NCBI Taxonomy" id="500"/>
    <lineage>
        <taxon>Bacteria</taxon>
        <taxon>Pseudomonadati</taxon>
        <taxon>Thermomicrobiota</taxon>
        <taxon>Thermomicrobia</taxon>
        <taxon>Thermomicrobiales</taxon>
        <taxon>Thermomicrobiaceae</taxon>
        <taxon>Thermomicrobium</taxon>
    </lineage>
</organism>
<dbReference type="InterPro" id="IPR041121">
    <property type="entry name" value="SDH_C"/>
</dbReference>
<dbReference type="InterPro" id="IPR006151">
    <property type="entry name" value="Shikm_DH/Glu-tRNA_Rdtase"/>
</dbReference>
<evidence type="ECO:0000256" key="7">
    <source>
        <dbReference type="ARBA" id="ARBA00049442"/>
    </source>
</evidence>
<feature type="binding site" evidence="8">
    <location>
        <position position="245"/>
    </location>
    <ligand>
        <name>shikimate</name>
        <dbReference type="ChEBI" id="CHEBI:36208"/>
    </ligand>
</feature>
<dbReference type="NCBIfam" id="TIGR00507">
    <property type="entry name" value="aroE"/>
    <property type="match status" value="1"/>
</dbReference>
<feature type="active site" description="Proton acceptor" evidence="8">
    <location>
        <position position="66"/>
    </location>
</feature>
<evidence type="ECO:0000256" key="2">
    <source>
        <dbReference type="ARBA" id="ARBA00012962"/>
    </source>
</evidence>
<comment type="function">
    <text evidence="8">Involved in the biosynthesis of the chorismate, which leads to the biosynthesis of aromatic amino acids. Catalyzes the reversible NADPH linked reduction of 3-dehydroshikimate (DHSA) to yield shikimate (SA).</text>
</comment>
<dbReference type="GO" id="GO:0005829">
    <property type="term" value="C:cytosol"/>
    <property type="evidence" value="ECO:0007669"/>
    <property type="project" value="TreeGrafter"/>
</dbReference>
<dbReference type="GO" id="GO:0004764">
    <property type="term" value="F:shikimate 3-dehydrogenase (NADP+) activity"/>
    <property type="evidence" value="ECO:0007669"/>
    <property type="project" value="UniProtKB-UniRule"/>
</dbReference>
<comment type="similarity">
    <text evidence="8">Belongs to the shikimate dehydrogenase family.</text>
</comment>
<dbReference type="GO" id="GO:0009423">
    <property type="term" value="P:chorismate biosynthetic process"/>
    <property type="evidence" value="ECO:0007669"/>
    <property type="project" value="UniProtKB-UniRule"/>
</dbReference>
<evidence type="ECO:0000256" key="6">
    <source>
        <dbReference type="ARBA" id="ARBA00023141"/>
    </source>
</evidence>
<evidence type="ECO:0000256" key="4">
    <source>
        <dbReference type="ARBA" id="ARBA00022857"/>
    </source>
</evidence>
<dbReference type="UniPathway" id="UPA00053">
    <property type="reaction ID" value="UER00087"/>
</dbReference>
<dbReference type="AlphaFoldDB" id="A0A7C2B760"/>
<evidence type="ECO:0000259" key="9">
    <source>
        <dbReference type="Pfam" id="PF01488"/>
    </source>
</evidence>
<dbReference type="Gene3D" id="3.40.50.720">
    <property type="entry name" value="NAD(P)-binding Rossmann-like Domain"/>
    <property type="match status" value="1"/>
</dbReference>
<accession>A0A7C2B760</accession>
<keyword evidence="5 8" id="KW-0560">Oxidoreductase</keyword>
<evidence type="ECO:0000256" key="8">
    <source>
        <dbReference type="HAMAP-Rule" id="MF_00222"/>
    </source>
</evidence>
<evidence type="ECO:0000256" key="3">
    <source>
        <dbReference type="ARBA" id="ARBA00022605"/>
    </source>
</evidence>
<evidence type="ECO:0000259" key="11">
    <source>
        <dbReference type="Pfam" id="PF18317"/>
    </source>
</evidence>